<name>A0A3B0ZI03_9ZZZZ</name>
<evidence type="ECO:0000256" key="4">
    <source>
        <dbReference type="ARBA" id="ARBA00022801"/>
    </source>
</evidence>
<dbReference type="InterPro" id="IPR002729">
    <property type="entry name" value="CRISPR-assoc_Cas1"/>
</dbReference>
<dbReference type="InterPro" id="IPR042211">
    <property type="entry name" value="CRISPR-assoc_Cas1_N"/>
</dbReference>
<keyword evidence="2" id="KW-0479">Metal-binding</keyword>
<dbReference type="InterPro" id="IPR050646">
    <property type="entry name" value="Cas1"/>
</dbReference>
<dbReference type="NCBIfam" id="TIGR00287">
    <property type="entry name" value="cas1"/>
    <property type="match status" value="1"/>
</dbReference>
<dbReference type="EMBL" id="UOFM01000374">
    <property type="protein sequence ID" value="VAW80904.1"/>
    <property type="molecule type" value="Genomic_DNA"/>
</dbReference>
<dbReference type="CDD" id="cd09721">
    <property type="entry name" value="Cas1_I-C"/>
    <property type="match status" value="1"/>
</dbReference>
<dbReference type="Pfam" id="PF01867">
    <property type="entry name" value="Cas_Cas1"/>
    <property type="match status" value="1"/>
</dbReference>
<dbReference type="PANTHER" id="PTHR34353:SF2">
    <property type="entry name" value="CRISPR-ASSOCIATED ENDONUCLEASE CAS1 1"/>
    <property type="match status" value="1"/>
</dbReference>
<proteinExistence type="inferred from homology"/>
<accession>A0A3B0ZI03</accession>
<evidence type="ECO:0000256" key="2">
    <source>
        <dbReference type="ARBA" id="ARBA00022723"/>
    </source>
</evidence>
<keyword evidence="5" id="KW-0460">Magnesium</keyword>
<dbReference type="Gene3D" id="3.100.10.20">
    <property type="entry name" value="CRISPR-associated endonuclease Cas1, N-terminal domain"/>
    <property type="match status" value="1"/>
</dbReference>
<dbReference type="GO" id="GO:0046872">
    <property type="term" value="F:metal ion binding"/>
    <property type="evidence" value="ECO:0007669"/>
    <property type="project" value="UniProtKB-KW"/>
</dbReference>
<dbReference type="NCBIfam" id="TIGR03640">
    <property type="entry name" value="cas1_DVULG"/>
    <property type="match status" value="1"/>
</dbReference>
<evidence type="ECO:0000256" key="8">
    <source>
        <dbReference type="ARBA" id="ARBA00023211"/>
    </source>
</evidence>
<organism evidence="9">
    <name type="scientific">hydrothermal vent metagenome</name>
    <dbReference type="NCBI Taxonomy" id="652676"/>
    <lineage>
        <taxon>unclassified sequences</taxon>
        <taxon>metagenomes</taxon>
        <taxon>ecological metagenomes</taxon>
    </lineage>
</organism>
<evidence type="ECO:0000256" key="6">
    <source>
        <dbReference type="ARBA" id="ARBA00023118"/>
    </source>
</evidence>
<evidence type="ECO:0000256" key="3">
    <source>
        <dbReference type="ARBA" id="ARBA00022759"/>
    </source>
</evidence>
<dbReference type="AlphaFoldDB" id="A0A3B0ZI03"/>
<keyword evidence="6" id="KW-0051">Antiviral defense</keyword>
<keyword evidence="3" id="KW-0255">Endonuclease</keyword>
<evidence type="ECO:0000256" key="5">
    <source>
        <dbReference type="ARBA" id="ARBA00022842"/>
    </source>
</evidence>
<dbReference type="GO" id="GO:0043571">
    <property type="term" value="P:maintenance of CRISPR repeat elements"/>
    <property type="evidence" value="ECO:0007669"/>
    <property type="project" value="InterPro"/>
</dbReference>
<dbReference type="GO" id="GO:0051607">
    <property type="term" value="P:defense response to virus"/>
    <property type="evidence" value="ECO:0007669"/>
    <property type="project" value="UniProtKB-KW"/>
</dbReference>
<keyword evidence="7" id="KW-0238">DNA-binding</keyword>
<reference evidence="9" key="1">
    <citation type="submission" date="2018-06" db="EMBL/GenBank/DDBJ databases">
        <authorList>
            <person name="Zhirakovskaya E."/>
        </authorList>
    </citation>
    <scope>NUCLEOTIDE SEQUENCE</scope>
</reference>
<dbReference type="GO" id="GO:0016787">
    <property type="term" value="F:hydrolase activity"/>
    <property type="evidence" value="ECO:0007669"/>
    <property type="project" value="UniProtKB-KW"/>
</dbReference>
<keyword evidence="4" id="KW-0378">Hydrolase</keyword>
<dbReference type="GO" id="GO:0004520">
    <property type="term" value="F:DNA endonuclease activity"/>
    <property type="evidence" value="ECO:0007669"/>
    <property type="project" value="InterPro"/>
</dbReference>
<dbReference type="Gene3D" id="1.20.120.920">
    <property type="entry name" value="CRISPR-associated endonuclease Cas1, C-terminal domain"/>
    <property type="match status" value="1"/>
</dbReference>
<evidence type="ECO:0000256" key="1">
    <source>
        <dbReference type="ARBA" id="ARBA00022722"/>
    </source>
</evidence>
<dbReference type="InterPro" id="IPR042206">
    <property type="entry name" value="CRISPR-assoc_Cas1_C"/>
</dbReference>
<keyword evidence="1" id="KW-0540">Nuclease</keyword>
<dbReference type="PANTHER" id="PTHR34353">
    <property type="entry name" value="CRISPR-ASSOCIATED ENDONUCLEASE CAS1 1"/>
    <property type="match status" value="1"/>
</dbReference>
<keyword evidence="8" id="KW-0464">Manganese</keyword>
<dbReference type="GO" id="GO:0003677">
    <property type="term" value="F:DNA binding"/>
    <property type="evidence" value="ECO:0007669"/>
    <property type="project" value="UniProtKB-KW"/>
</dbReference>
<protein>
    <submittedName>
        <fullName evidence="9">CRISPR-associated protein Cas1</fullName>
    </submittedName>
</protein>
<dbReference type="InterPro" id="IPR019856">
    <property type="entry name" value="CRISPR-assoc_Cas1_DVULG"/>
</dbReference>
<evidence type="ECO:0000256" key="7">
    <source>
        <dbReference type="ARBA" id="ARBA00023125"/>
    </source>
</evidence>
<sequence length="344" mass="38941">MRQALNTLYVTVDDAYVRLEGETLVVMIEKEKRLQAPLHHLGQIVCFGNVRMSPALMARNAEDGRSVVWMNRFGRFMARVEGAANGNILLRQAQFRAADKTDVTLEIARTIVAGKIRNSRQNLLRSKRDSKDELEKSSLGKAAGQLAVNLRNLEFVDNLDSVRGLEGDAAHVYFGCINLMLRSSAREAFEYTSRSRRPPKDRINALLSFLYALLMNDCKSALETVGLDSQLGFLHAVRPGRHALALDILEEFRAVLGDRLAITLINRGQIKAEDFDENEGGSVLLNDKGRKKVLTAYQERKQETLMHPMLEQTMEIGLLPLVQARVLARYLRQDIEYYIPYLHK</sequence>
<gene>
    <name evidence="9" type="ORF">MNBD_GAMMA14-736</name>
</gene>
<dbReference type="HAMAP" id="MF_01470">
    <property type="entry name" value="Cas1"/>
    <property type="match status" value="1"/>
</dbReference>
<evidence type="ECO:0000313" key="9">
    <source>
        <dbReference type="EMBL" id="VAW80904.1"/>
    </source>
</evidence>